<dbReference type="SMART" id="SM00148">
    <property type="entry name" value="PLCXc"/>
    <property type="match status" value="1"/>
</dbReference>
<feature type="domain" description="Phosphatidylinositol-specific phospholipase C X" evidence="2">
    <location>
        <begin position="58"/>
        <end position="227"/>
    </location>
</feature>
<feature type="signal peptide" evidence="1">
    <location>
        <begin position="1"/>
        <end position="20"/>
    </location>
</feature>
<dbReference type="VEuPathDB" id="FungiDB:EYZ11_003159"/>
<dbReference type="GeneID" id="54324500"/>
<name>A0A5M9N713_9EURO</name>
<dbReference type="InterPro" id="IPR017946">
    <property type="entry name" value="PLC-like_Pdiesterase_TIM-brl"/>
</dbReference>
<evidence type="ECO:0000259" key="2">
    <source>
        <dbReference type="SMART" id="SM00148"/>
    </source>
</evidence>
<dbReference type="Pfam" id="PF00388">
    <property type="entry name" value="PI-PLC-X"/>
    <property type="match status" value="1"/>
</dbReference>
<dbReference type="PANTHER" id="PTHR13593">
    <property type="match status" value="1"/>
</dbReference>
<dbReference type="GO" id="GO:0006629">
    <property type="term" value="P:lipid metabolic process"/>
    <property type="evidence" value="ECO:0007669"/>
    <property type="project" value="InterPro"/>
</dbReference>
<dbReference type="RefSeq" id="XP_033432250.1">
    <property type="nucleotide sequence ID" value="XM_033566493.1"/>
</dbReference>
<evidence type="ECO:0000256" key="1">
    <source>
        <dbReference type="SAM" id="SignalP"/>
    </source>
</evidence>
<dbReference type="Proteomes" id="UP000324241">
    <property type="component" value="Unassembled WGS sequence"/>
</dbReference>
<proteinExistence type="predicted"/>
<dbReference type="EMBL" id="QUQM01000002">
    <property type="protein sequence ID" value="KAA8652889.1"/>
    <property type="molecule type" value="Genomic_DNA"/>
</dbReference>
<dbReference type="InterPro" id="IPR000909">
    <property type="entry name" value="PLipase_C_PInositol-sp_X_dom"/>
</dbReference>
<dbReference type="OrthoDB" id="1046782at2759"/>
<dbReference type="PROSITE" id="PS50007">
    <property type="entry name" value="PIPLC_X_DOMAIN"/>
    <property type="match status" value="1"/>
</dbReference>
<dbReference type="AlphaFoldDB" id="A0A5M9N713"/>
<reference evidence="3 4" key="1">
    <citation type="submission" date="2019-08" db="EMBL/GenBank/DDBJ databases">
        <title>The genome sequence of a newly discovered highly antifungal drug resistant Aspergillus species, Aspergillus tanneri NIH 1004.</title>
        <authorList>
            <person name="Mounaud S."/>
            <person name="Singh I."/>
            <person name="Joardar V."/>
            <person name="Pakala S."/>
            <person name="Pakala S."/>
            <person name="Venepally P."/>
            <person name="Chung J.K."/>
            <person name="Losada L."/>
            <person name="Nierman W.C."/>
        </authorList>
    </citation>
    <scope>NUCLEOTIDE SEQUENCE [LARGE SCALE GENOMIC DNA]</scope>
    <source>
        <strain evidence="3 4">NIH1004</strain>
    </source>
</reference>
<comment type="caution">
    <text evidence="3">The sequence shown here is derived from an EMBL/GenBank/DDBJ whole genome shotgun (WGS) entry which is preliminary data.</text>
</comment>
<dbReference type="GO" id="GO:0008081">
    <property type="term" value="F:phosphoric diester hydrolase activity"/>
    <property type="evidence" value="ECO:0007669"/>
    <property type="project" value="InterPro"/>
</dbReference>
<keyword evidence="1" id="KW-0732">Signal</keyword>
<evidence type="ECO:0000313" key="4">
    <source>
        <dbReference type="Proteomes" id="UP000324241"/>
    </source>
</evidence>
<dbReference type="Gene3D" id="3.20.20.190">
    <property type="entry name" value="Phosphatidylinositol (PI) phosphodiesterase"/>
    <property type="match status" value="1"/>
</dbReference>
<protein>
    <recommendedName>
        <fullName evidence="2">Phosphatidylinositol-specific phospholipase C X domain-containing protein</fullName>
    </recommendedName>
</protein>
<organism evidence="3 4">
    <name type="scientific">Aspergillus tanneri</name>
    <dbReference type="NCBI Taxonomy" id="1220188"/>
    <lineage>
        <taxon>Eukaryota</taxon>
        <taxon>Fungi</taxon>
        <taxon>Dikarya</taxon>
        <taxon>Ascomycota</taxon>
        <taxon>Pezizomycotina</taxon>
        <taxon>Eurotiomycetes</taxon>
        <taxon>Eurotiomycetidae</taxon>
        <taxon>Eurotiales</taxon>
        <taxon>Aspergillaceae</taxon>
        <taxon>Aspergillus</taxon>
        <taxon>Aspergillus subgen. Circumdati</taxon>
    </lineage>
</organism>
<dbReference type="CDD" id="cd08586">
    <property type="entry name" value="PI-PLCc_BcPLC_like"/>
    <property type="match status" value="1"/>
</dbReference>
<dbReference type="PANTHER" id="PTHR13593:SF116">
    <property type="entry name" value="PLC-LIKE PHOSPHODIESTERASE"/>
    <property type="match status" value="1"/>
</dbReference>
<dbReference type="SUPFAM" id="SSF51695">
    <property type="entry name" value="PLC-like phosphodiesterases"/>
    <property type="match status" value="1"/>
</dbReference>
<feature type="chain" id="PRO_5024301929" description="Phosphatidylinositol-specific phospholipase C X domain-containing protein" evidence="1">
    <location>
        <begin position="21"/>
        <end position="384"/>
    </location>
</feature>
<sequence length="384" mass="43021">MHAGLMISFVGLGLPILAHCSILPHLALDKVLKDASPIFGPYMPSSVHTAHWMKRYPDSTPVVRMNLPGTHDSATWNYSQATQDALRPITDLNGESLQVSDWYRCQDRSLIDMLNAGIRVFDLRFAMDATSSTLVFYHGAALQSETATVEDVFFGFYHWLDHHPTEALFLSLKYEDGTARNATNDISVQRAMYKILTSMPARHYLNPMQNELGTLGQARGKITLFRRFDMADLPTEEVAHVPGLHFPPRLWTDNSPNIELLYNKRKNFTAFIGDFYETGAGLGSSAALNIQWKLNATTSHLVKAATQHPDSLFWTFASSEYDTNVPPDYPRIMALGNGTQKTPQGGANHQLISFMQQHKGQRLGIVMFDFFDQPADLVATLLDL</sequence>
<evidence type="ECO:0000313" key="3">
    <source>
        <dbReference type="EMBL" id="KAA8652889.1"/>
    </source>
</evidence>
<dbReference type="InterPro" id="IPR051057">
    <property type="entry name" value="PI-PLC_domain"/>
</dbReference>
<accession>A0A5M9N713</accession>
<gene>
    <name evidence="3" type="ORF">ATNIH1004_001798</name>
</gene>